<feature type="coiled-coil region" evidence="1">
    <location>
        <begin position="4"/>
        <end position="162"/>
    </location>
</feature>
<proteinExistence type="predicted"/>
<dbReference type="EMBL" id="JARK01001691">
    <property type="protein sequence ID" value="EYB82627.1"/>
    <property type="molecule type" value="Genomic_DNA"/>
</dbReference>
<evidence type="ECO:0000256" key="1">
    <source>
        <dbReference type="SAM" id="Coils"/>
    </source>
</evidence>
<sequence length="319" mass="36815">MVMVETLRSQLDEKDKEIEENREQIARLENARTAAEEINASLQETASSLSEQLNRVAAEKDELISVKNRAEEEVAEMTAKLNEIYQQLEESKNIRAPSNSGEVEQLKEDTEKLKQKIHEMESNHQRTVADITAMYENQSQFVEILTKKVEQFKQEKAEWITERRRCGAYLELDKMTLFHVKDAFPAKKKCRNHKKLRVRVSTCFDSQRNDIFKKQLHFLHGRSGSYESQIEVLKNEIAATTVVASNQSSFSQAQVDDLAYQLADLTKFKEGQSQPVNSLTMDVQHLESEKAEWTMEKGRYSSWFFVAIAVCLTDPRVTI</sequence>
<reference evidence="3" key="1">
    <citation type="journal article" date="2015" name="Nat. Genet.">
        <title>The genome and transcriptome of the zoonotic hookworm Ancylostoma ceylanicum identify infection-specific gene families.</title>
        <authorList>
            <person name="Schwarz E.M."/>
            <person name="Hu Y."/>
            <person name="Antoshechkin I."/>
            <person name="Miller M.M."/>
            <person name="Sternberg P.W."/>
            <person name="Aroian R.V."/>
        </authorList>
    </citation>
    <scope>NUCLEOTIDE SEQUENCE</scope>
    <source>
        <strain evidence="3">HY135</strain>
    </source>
</reference>
<gene>
    <name evidence="2" type="primary">Acey_s0355.g3333</name>
    <name evidence="2" type="ORF">Y032_0355g3333</name>
</gene>
<dbReference type="STRING" id="53326.A0A016RX21"/>
<protein>
    <submittedName>
        <fullName evidence="2">Uncharacterized protein</fullName>
    </submittedName>
</protein>
<accession>A0A016RX21</accession>
<dbReference type="OrthoDB" id="5839705at2759"/>
<evidence type="ECO:0000313" key="3">
    <source>
        <dbReference type="Proteomes" id="UP000024635"/>
    </source>
</evidence>
<keyword evidence="1" id="KW-0175">Coiled coil</keyword>
<comment type="caution">
    <text evidence="2">The sequence shown here is derived from an EMBL/GenBank/DDBJ whole genome shotgun (WGS) entry which is preliminary data.</text>
</comment>
<dbReference type="Proteomes" id="UP000024635">
    <property type="component" value="Unassembled WGS sequence"/>
</dbReference>
<dbReference type="AlphaFoldDB" id="A0A016RX21"/>
<name>A0A016RX21_9BILA</name>
<keyword evidence="3" id="KW-1185">Reference proteome</keyword>
<organism evidence="2 3">
    <name type="scientific">Ancylostoma ceylanicum</name>
    <dbReference type="NCBI Taxonomy" id="53326"/>
    <lineage>
        <taxon>Eukaryota</taxon>
        <taxon>Metazoa</taxon>
        <taxon>Ecdysozoa</taxon>
        <taxon>Nematoda</taxon>
        <taxon>Chromadorea</taxon>
        <taxon>Rhabditida</taxon>
        <taxon>Rhabditina</taxon>
        <taxon>Rhabditomorpha</taxon>
        <taxon>Strongyloidea</taxon>
        <taxon>Ancylostomatidae</taxon>
        <taxon>Ancylostomatinae</taxon>
        <taxon>Ancylostoma</taxon>
    </lineage>
</organism>
<evidence type="ECO:0000313" key="2">
    <source>
        <dbReference type="EMBL" id="EYB82627.1"/>
    </source>
</evidence>